<dbReference type="NCBIfam" id="TIGR00756">
    <property type="entry name" value="PPR"/>
    <property type="match status" value="1"/>
</dbReference>
<feature type="repeat" description="PPR" evidence="2">
    <location>
        <begin position="188"/>
        <end position="222"/>
    </location>
</feature>
<dbReference type="GO" id="GO:0003723">
    <property type="term" value="F:RNA binding"/>
    <property type="evidence" value="ECO:0007669"/>
    <property type="project" value="InterPro"/>
</dbReference>
<dbReference type="FunFam" id="1.25.40.10:FF:000285">
    <property type="entry name" value="Pentatricopeptide repeat-containing protein, chloroplastic"/>
    <property type="match status" value="1"/>
</dbReference>
<dbReference type="Pfam" id="PF01535">
    <property type="entry name" value="PPR"/>
    <property type="match status" value="3"/>
</dbReference>
<dbReference type="PANTHER" id="PTHR47926:SF361">
    <property type="entry name" value="PENTACOTRIPEPTIDE-REPEAT REGION OF PRORP DOMAIN-CONTAINING PROTEIN"/>
    <property type="match status" value="1"/>
</dbReference>
<evidence type="ECO:0000256" key="1">
    <source>
        <dbReference type="ARBA" id="ARBA00022737"/>
    </source>
</evidence>
<evidence type="ECO:0008006" key="6">
    <source>
        <dbReference type="Google" id="ProtNLM"/>
    </source>
</evidence>
<feature type="repeat" description="PPR" evidence="2">
    <location>
        <begin position="397"/>
        <end position="431"/>
    </location>
</feature>
<dbReference type="Gene3D" id="1.25.40.10">
    <property type="entry name" value="Tetratricopeptide repeat domain"/>
    <property type="match status" value="2"/>
</dbReference>
<evidence type="ECO:0000313" key="5">
    <source>
        <dbReference type="Proteomes" id="UP001154282"/>
    </source>
</evidence>
<feature type="region of interest" description="Disordered" evidence="3">
    <location>
        <begin position="17"/>
        <end position="97"/>
    </location>
</feature>
<dbReference type="InterPro" id="IPR002885">
    <property type="entry name" value="PPR_rpt"/>
</dbReference>
<gene>
    <name evidence="4" type="ORF">LITE_LOCUS14552</name>
</gene>
<evidence type="ECO:0000313" key="4">
    <source>
        <dbReference type="EMBL" id="CAI0409917.1"/>
    </source>
</evidence>
<dbReference type="EMBL" id="CAMGYJ010000005">
    <property type="protein sequence ID" value="CAI0409917.1"/>
    <property type="molecule type" value="Genomic_DNA"/>
</dbReference>
<organism evidence="4 5">
    <name type="scientific">Linum tenue</name>
    <dbReference type="NCBI Taxonomy" id="586396"/>
    <lineage>
        <taxon>Eukaryota</taxon>
        <taxon>Viridiplantae</taxon>
        <taxon>Streptophyta</taxon>
        <taxon>Embryophyta</taxon>
        <taxon>Tracheophyta</taxon>
        <taxon>Spermatophyta</taxon>
        <taxon>Magnoliopsida</taxon>
        <taxon>eudicotyledons</taxon>
        <taxon>Gunneridae</taxon>
        <taxon>Pentapetalae</taxon>
        <taxon>rosids</taxon>
        <taxon>fabids</taxon>
        <taxon>Malpighiales</taxon>
        <taxon>Linaceae</taxon>
        <taxon>Linum</taxon>
    </lineage>
</organism>
<evidence type="ECO:0000256" key="3">
    <source>
        <dbReference type="SAM" id="MobiDB-lite"/>
    </source>
</evidence>
<dbReference type="GO" id="GO:0009451">
    <property type="term" value="P:RNA modification"/>
    <property type="evidence" value="ECO:0007669"/>
    <property type="project" value="InterPro"/>
</dbReference>
<name>A0AAV0JIZ6_9ROSI</name>
<protein>
    <recommendedName>
        <fullName evidence="6">Pentatricopeptide repeat-containing protein</fullName>
    </recommendedName>
</protein>
<dbReference type="InterPro" id="IPR011990">
    <property type="entry name" value="TPR-like_helical_dom_sf"/>
</dbReference>
<accession>A0AAV0JIZ6</accession>
<dbReference type="AlphaFoldDB" id="A0AAV0JIZ6"/>
<dbReference type="InterPro" id="IPR046960">
    <property type="entry name" value="PPR_At4g14850-like_plant"/>
</dbReference>
<evidence type="ECO:0000256" key="2">
    <source>
        <dbReference type="PROSITE-ProRule" id="PRU00708"/>
    </source>
</evidence>
<proteinExistence type="predicted"/>
<keyword evidence="5" id="KW-1185">Reference proteome</keyword>
<comment type="caution">
    <text evidence="4">The sequence shown here is derived from an EMBL/GenBank/DDBJ whole genome shotgun (WGS) entry which is preliminary data.</text>
</comment>
<dbReference type="PROSITE" id="PS51375">
    <property type="entry name" value="PPR"/>
    <property type="match status" value="2"/>
</dbReference>
<dbReference type="PANTHER" id="PTHR47926">
    <property type="entry name" value="PENTATRICOPEPTIDE REPEAT-CONTAINING PROTEIN"/>
    <property type="match status" value="1"/>
</dbReference>
<dbReference type="Proteomes" id="UP001154282">
    <property type="component" value="Unassembled WGS sequence"/>
</dbReference>
<reference evidence="4" key="1">
    <citation type="submission" date="2022-08" db="EMBL/GenBank/DDBJ databases">
        <authorList>
            <person name="Gutierrez-Valencia J."/>
        </authorList>
    </citation>
    <scope>NUCLEOTIDE SEQUENCE</scope>
</reference>
<keyword evidence="1" id="KW-0677">Repeat</keyword>
<sequence>MALSRLHTNVVGLGHLQPTCAGYPGPDDAAPSPARHQLKLQLPPPRRPSTPQRLHLQQQQQKQKPIVPCTPTKPIKGTDNSEEGDADVGSLAPPPRKNKAGFAADVLRLFDTLCLPVAPDLCVSLIKECTNQRDKASALQLHARFTSSNGLLNEQEVAFLNRLLLMHVSCGQFDLARQLFDQMPGKRDAISWAIIITGYSHDAQHEESIGFFIQMLRHDYSLLHFPEIAMASVLEACVYTENQGLGKQLHGLLFKCGSTCADGSCLGVSLNELHGNLGPVKSVNHVFDKFLQCNSLPIWSTKLANSYREGRFSQVVHDSNRMGRDGICRISVLTTVLRACAKMDDGGISGRQVHAIAIKQGLEGKVVIQCGLIKMYGSCGMVEESKQVFKLITDDRDDAHWNAMLTCYLHNGFYVEALKLLYQMKAAAIEVTESLLNRVRIACGTGTLENTVRGTLV</sequence>